<accession>A0A835Z8L5</accession>
<dbReference type="EMBL" id="JAFCMP010000170">
    <property type="protein sequence ID" value="KAG5184293.1"/>
    <property type="molecule type" value="Genomic_DNA"/>
</dbReference>
<reference evidence="2" key="1">
    <citation type="submission" date="2021-02" db="EMBL/GenBank/DDBJ databases">
        <title>First Annotated Genome of the Yellow-green Alga Tribonema minus.</title>
        <authorList>
            <person name="Mahan K.M."/>
        </authorList>
    </citation>
    <scope>NUCLEOTIDE SEQUENCE</scope>
    <source>
        <strain evidence="2">UTEX B ZZ1240</strain>
    </source>
</reference>
<name>A0A835Z8L5_9STRA</name>
<dbReference type="AlphaFoldDB" id="A0A835Z8L5"/>
<keyword evidence="3" id="KW-1185">Reference proteome</keyword>
<dbReference type="Gene3D" id="3.40.710.10">
    <property type="entry name" value="DD-peptidase/beta-lactamase superfamily"/>
    <property type="match status" value="1"/>
</dbReference>
<protein>
    <submittedName>
        <fullName evidence="2">Beta-lactamase/transpeptidase-like protein</fullName>
    </submittedName>
</protein>
<comment type="caution">
    <text evidence="2">The sequence shown here is derived from an EMBL/GenBank/DDBJ whole genome shotgun (WGS) entry which is preliminary data.</text>
</comment>
<evidence type="ECO:0000259" key="1">
    <source>
        <dbReference type="Pfam" id="PF00144"/>
    </source>
</evidence>
<feature type="non-terminal residue" evidence="2">
    <location>
        <position position="305"/>
    </location>
</feature>
<dbReference type="InterPro" id="IPR012338">
    <property type="entry name" value="Beta-lactam/transpept-like"/>
</dbReference>
<sequence length="305" mass="33281">VPFTADNLFPIGSNTKLHIAVAIYQMQEMGLLHVEDAVNDYMPPDMAEFGTPGPWRPQVPGVWDPTCQRPTLVNLMEMSSGLKEPFICDDSGKIIVSILLDAYSGHISDYLGLWINAPMNFVPGTEYHYETGNWILLAYIIERISGQSLSAYLQENIYQYATPDVDNDIIYDPYGGAHALLPRRMDSYRKFIDSDSGAEIATGSCTPYIQPGVVSGAGGSFATIAAEMDLYRILFHSTPLGGPIISEDSVREIMKPRKEMAPGTAAPWFAQGLTVLPSPEGGDVPKAVLYCGGIECTNTCILSLT</sequence>
<dbReference type="InterPro" id="IPR050789">
    <property type="entry name" value="Diverse_Enzym_Activities"/>
</dbReference>
<organism evidence="2 3">
    <name type="scientific">Tribonema minus</name>
    <dbReference type="NCBI Taxonomy" id="303371"/>
    <lineage>
        <taxon>Eukaryota</taxon>
        <taxon>Sar</taxon>
        <taxon>Stramenopiles</taxon>
        <taxon>Ochrophyta</taxon>
        <taxon>PX clade</taxon>
        <taxon>Xanthophyceae</taxon>
        <taxon>Tribonematales</taxon>
        <taxon>Tribonemataceae</taxon>
        <taxon>Tribonema</taxon>
    </lineage>
</organism>
<proteinExistence type="predicted"/>
<evidence type="ECO:0000313" key="2">
    <source>
        <dbReference type="EMBL" id="KAG5184293.1"/>
    </source>
</evidence>
<gene>
    <name evidence="2" type="ORF">JKP88DRAFT_144227</name>
</gene>
<dbReference type="Proteomes" id="UP000664859">
    <property type="component" value="Unassembled WGS sequence"/>
</dbReference>
<dbReference type="PANTHER" id="PTHR43283">
    <property type="entry name" value="BETA-LACTAMASE-RELATED"/>
    <property type="match status" value="1"/>
</dbReference>
<dbReference type="Pfam" id="PF00144">
    <property type="entry name" value="Beta-lactamase"/>
    <property type="match status" value="1"/>
</dbReference>
<dbReference type="InterPro" id="IPR001466">
    <property type="entry name" value="Beta-lactam-related"/>
</dbReference>
<dbReference type="SUPFAM" id="SSF56601">
    <property type="entry name" value="beta-lactamase/transpeptidase-like"/>
    <property type="match status" value="1"/>
</dbReference>
<dbReference type="OrthoDB" id="5946976at2759"/>
<evidence type="ECO:0000313" key="3">
    <source>
        <dbReference type="Proteomes" id="UP000664859"/>
    </source>
</evidence>
<feature type="domain" description="Beta-lactamase-related" evidence="1">
    <location>
        <begin position="2"/>
        <end position="258"/>
    </location>
</feature>
<feature type="non-terminal residue" evidence="2">
    <location>
        <position position="1"/>
    </location>
</feature>